<feature type="chain" id="PRO_5021858179" description="Cytochrome c domain-containing protein" evidence="8">
    <location>
        <begin position="20"/>
        <end position="1212"/>
    </location>
</feature>
<reference evidence="10 11" key="1">
    <citation type="submission" date="2019-07" db="EMBL/GenBank/DDBJ databases">
        <title>Whole genome shotgun sequence of Brevifollis gellanilyticus NBRC 108608.</title>
        <authorList>
            <person name="Hosoyama A."/>
            <person name="Uohara A."/>
            <person name="Ohji S."/>
            <person name="Ichikawa N."/>
        </authorList>
    </citation>
    <scope>NUCLEOTIDE SEQUENCE [LARGE SCALE GENOMIC DNA]</scope>
    <source>
        <strain evidence="10 11">NBRC 108608</strain>
    </source>
</reference>
<dbReference type="Gene3D" id="2.130.10.10">
    <property type="entry name" value="YVTN repeat-like/Quinoprotein amine dehydrogenase"/>
    <property type="match status" value="3"/>
</dbReference>
<dbReference type="GO" id="GO:0046872">
    <property type="term" value="F:metal ion binding"/>
    <property type="evidence" value="ECO:0007669"/>
    <property type="project" value="UniProtKB-KW"/>
</dbReference>
<dbReference type="PANTHER" id="PTHR44019">
    <property type="entry name" value="WD REPEAT-CONTAINING PROTEIN 55"/>
    <property type="match status" value="1"/>
</dbReference>
<dbReference type="Gene3D" id="2.60.120.380">
    <property type="match status" value="3"/>
</dbReference>
<name>A0A512M221_9BACT</name>
<dbReference type="PROSITE" id="PS50294">
    <property type="entry name" value="WD_REPEATS_REGION"/>
    <property type="match status" value="4"/>
</dbReference>
<gene>
    <name evidence="10" type="ORF">BGE01nite_00730</name>
</gene>
<dbReference type="PANTHER" id="PTHR44019:SF8">
    <property type="entry name" value="POC1 CENTRIOLAR PROTEIN HOMOLOG"/>
    <property type="match status" value="1"/>
</dbReference>
<organism evidence="10 11">
    <name type="scientific">Brevifollis gellanilyticus</name>
    <dbReference type="NCBI Taxonomy" id="748831"/>
    <lineage>
        <taxon>Bacteria</taxon>
        <taxon>Pseudomonadati</taxon>
        <taxon>Verrucomicrobiota</taxon>
        <taxon>Verrucomicrobiia</taxon>
        <taxon>Verrucomicrobiales</taxon>
        <taxon>Verrucomicrobiaceae</taxon>
    </lineage>
</organism>
<dbReference type="SMART" id="SM00320">
    <property type="entry name" value="WD40"/>
    <property type="match status" value="6"/>
</dbReference>
<proteinExistence type="predicted"/>
<dbReference type="InterPro" id="IPR036322">
    <property type="entry name" value="WD40_repeat_dom_sf"/>
</dbReference>
<dbReference type="PROSITE" id="PS00678">
    <property type="entry name" value="WD_REPEATS_1"/>
    <property type="match status" value="2"/>
</dbReference>
<keyword evidence="4" id="KW-0677">Repeat</keyword>
<feature type="domain" description="Cytochrome c" evidence="9">
    <location>
        <begin position="23"/>
        <end position="118"/>
    </location>
</feature>
<keyword evidence="1 6" id="KW-0853">WD repeat</keyword>
<evidence type="ECO:0000313" key="11">
    <source>
        <dbReference type="Proteomes" id="UP000321577"/>
    </source>
</evidence>
<feature type="repeat" description="WD" evidence="6">
    <location>
        <begin position="360"/>
        <end position="391"/>
    </location>
</feature>
<dbReference type="PROSITE" id="PS50082">
    <property type="entry name" value="WD_REPEATS_2"/>
    <property type="match status" value="4"/>
</dbReference>
<evidence type="ECO:0000256" key="5">
    <source>
        <dbReference type="ARBA" id="ARBA00023004"/>
    </source>
</evidence>
<evidence type="ECO:0000313" key="10">
    <source>
        <dbReference type="EMBL" id="GEP40782.1"/>
    </source>
</evidence>
<keyword evidence="8" id="KW-0732">Signal</keyword>
<evidence type="ECO:0000256" key="6">
    <source>
        <dbReference type="PROSITE-ProRule" id="PRU00221"/>
    </source>
</evidence>
<dbReference type="CDD" id="cd00200">
    <property type="entry name" value="WD40"/>
    <property type="match status" value="1"/>
</dbReference>
<feature type="repeat" description="WD" evidence="6">
    <location>
        <begin position="270"/>
        <end position="311"/>
    </location>
</feature>
<dbReference type="AlphaFoldDB" id="A0A512M221"/>
<dbReference type="Pfam" id="PF07635">
    <property type="entry name" value="PSCyt1"/>
    <property type="match status" value="1"/>
</dbReference>
<sequence>MTLLRSIFILTLLTVSAHAQTVDYTKQIVPLFEQYCVDCHNADDPDGEFALDTFAALMKGGEEGVAVVAGKSGDSMLVKFLEGRSGRGGKNESMPPGKREKLKPEEIALIKTWIDAGAKGPIVADAKPMPKEVITPKITPTVTLKRSIQAVAFSPKVQFIAVGRYGEVELLNPVTRAVVRKLTGFKGKVNAVIFSPDGEFVYAAGGEAGIVGEVKRWKTSDGALQQSFEGHLDAAYALAVSPDGKMIASGAYDQKIRLWDVMTGKELALLKGHNGAVNGLSFRPDGKVLASASSDRTVKLWSIPSGQRLETLSQPTKEQTSVVFSADGKTLFAGGADNRIRLWNISMEAKEGTNSIVTSRFAHEGGILNLALSGDGKLLASTATDKSLKIWHTVDLTEKQLIEKQPDWSSALAFTDKAQLIAGRVDGSLALYESTTGKVVMVPAPAKPAAMAKAAKPAKLELTNIAPRAAHIGGELLVTLSGKGFTDDMQAVASHPGLKVQIAKHSIKAASARLKITATADVPRGAYDVWLKGATGESARLKVYADDLKPAVSNAMEFKGGPVAVAALPASLWGTLTEIGQHDAYRIHAKAGEELVLDLAVAQVGSKAKAPTLEIMDMNQTVLAVNRGLDSGSDPFIAWKAPVEGDYVMIVSNTTMDGSAEHVYRLTIGTLPYVTGWSPLAAQVGKEAKVTLIGHHLGDKAVIPVKPGEEGTLPVPVNDKTLRFRSVPMLRVSQMTQVEDVESGNDISKAQVVPIPSTVNARLLKAGDADHFAFDAKKGQTWIIETTAAQAGSPADTKIEVLHTDGKPVGRMLLQAVRDSYNNFRSVDANNPDIRLQNWEEMELNEYVYFNGDVMRIVRMPRGPDGGCFFYINGGMRRAYFDTSATAHSLDEPCYVVEPKPLGTELVPSGLPVFTLNYANDDSGDRKLGRDSRLTFTAPADGRYVVRVTDTRNWGGDRFVYALSIREPKPDFSVKLAGMNPTVMPGASEGFSFRAERRDGFDDPIQIEITGVPQGYHTTSPLIIEGGHDLISGSLHALPDAPANADWSKLKISARAKIRGQDVAHDGGNFGKVTLGAAPKFVVVLEPDMGGKPVMRELRDETTPLELTLAPGQTVKAWIRAVRMGNDGLLSLDVHGLPHGVIVDDIGLNGVQIREKENERPIVFRAAKWVQDQDKLCHAALSSARNEHDSAGLQTSFPVLMKIRKPVGVAVK</sequence>
<dbReference type="InterPro" id="IPR020472">
    <property type="entry name" value="WD40_PAC1"/>
</dbReference>
<evidence type="ECO:0000256" key="7">
    <source>
        <dbReference type="PROSITE-ProRule" id="PRU00433"/>
    </source>
</evidence>
<protein>
    <recommendedName>
        <fullName evidence="9">Cytochrome c domain-containing protein</fullName>
    </recommendedName>
</protein>
<dbReference type="OrthoDB" id="174027at2"/>
<dbReference type="InterPro" id="IPR001680">
    <property type="entry name" value="WD40_rpt"/>
</dbReference>
<feature type="signal peptide" evidence="8">
    <location>
        <begin position="1"/>
        <end position="19"/>
    </location>
</feature>
<dbReference type="InterPro" id="IPR013783">
    <property type="entry name" value="Ig-like_fold"/>
</dbReference>
<dbReference type="SUPFAM" id="SSF46626">
    <property type="entry name" value="Cytochrome c"/>
    <property type="match status" value="1"/>
</dbReference>
<evidence type="ECO:0000256" key="4">
    <source>
        <dbReference type="ARBA" id="ARBA00022737"/>
    </source>
</evidence>
<dbReference type="PROSITE" id="PS51007">
    <property type="entry name" value="CYTC"/>
    <property type="match status" value="1"/>
</dbReference>
<accession>A0A512M221</accession>
<dbReference type="GO" id="GO:0020037">
    <property type="term" value="F:heme binding"/>
    <property type="evidence" value="ECO:0007669"/>
    <property type="project" value="InterPro"/>
</dbReference>
<dbReference type="PRINTS" id="PR00320">
    <property type="entry name" value="GPROTEINBRPT"/>
</dbReference>
<dbReference type="Pfam" id="PF00400">
    <property type="entry name" value="WD40"/>
    <property type="match status" value="5"/>
</dbReference>
<comment type="caution">
    <text evidence="10">The sequence shown here is derived from an EMBL/GenBank/DDBJ whole genome shotgun (WGS) entry which is preliminary data.</text>
</comment>
<keyword evidence="3 7" id="KW-0479">Metal-binding</keyword>
<dbReference type="InterPro" id="IPR050505">
    <property type="entry name" value="WDR55/POC1"/>
</dbReference>
<keyword evidence="11" id="KW-1185">Reference proteome</keyword>
<evidence type="ECO:0000256" key="8">
    <source>
        <dbReference type="SAM" id="SignalP"/>
    </source>
</evidence>
<dbReference type="Proteomes" id="UP000321577">
    <property type="component" value="Unassembled WGS sequence"/>
</dbReference>
<dbReference type="InterPro" id="IPR009056">
    <property type="entry name" value="Cyt_c-like_dom"/>
</dbReference>
<dbReference type="InterPro" id="IPR036909">
    <property type="entry name" value="Cyt_c-like_dom_sf"/>
</dbReference>
<evidence type="ECO:0000256" key="2">
    <source>
        <dbReference type="ARBA" id="ARBA00022617"/>
    </source>
</evidence>
<keyword evidence="2 7" id="KW-0349">Heme</keyword>
<dbReference type="SUPFAM" id="SSF50978">
    <property type="entry name" value="WD40 repeat-like"/>
    <property type="match status" value="1"/>
</dbReference>
<dbReference type="GO" id="GO:0009055">
    <property type="term" value="F:electron transfer activity"/>
    <property type="evidence" value="ECO:0007669"/>
    <property type="project" value="InterPro"/>
</dbReference>
<dbReference type="InterPro" id="IPR019775">
    <property type="entry name" value="WD40_repeat_CS"/>
</dbReference>
<evidence type="ECO:0000259" key="9">
    <source>
        <dbReference type="PROSITE" id="PS51007"/>
    </source>
</evidence>
<dbReference type="RefSeq" id="WP_146848270.1">
    <property type="nucleotide sequence ID" value="NZ_BKAG01000001.1"/>
</dbReference>
<keyword evidence="5 7" id="KW-0408">Iron</keyword>
<dbReference type="InterPro" id="IPR011429">
    <property type="entry name" value="Cyt_c_Planctomycete-type"/>
</dbReference>
<evidence type="ECO:0000256" key="3">
    <source>
        <dbReference type="ARBA" id="ARBA00022723"/>
    </source>
</evidence>
<feature type="repeat" description="WD" evidence="6">
    <location>
        <begin position="228"/>
        <end position="269"/>
    </location>
</feature>
<feature type="repeat" description="WD" evidence="6">
    <location>
        <begin position="312"/>
        <end position="353"/>
    </location>
</feature>
<dbReference type="EMBL" id="BKAG01000001">
    <property type="protein sequence ID" value="GEP40782.1"/>
    <property type="molecule type" value="Genomic_DNA"/>
</dbReference>
<dbReference type="InterPro" id="IPR015943">
    <property type="entry name" value="WD40/YVTN_repeat-like_dom_sf"/>
</dbReference>
<dbReference type="Gene3D" id="2.60.40.10">
    <property type="entry name" value="Immunoglobulins"/>
    <property type="match status" value="1"/>
</dbReference>
<evidence type="ECO:0000256" key="1">
    <source>
        <dbReference type="ARBA" id="ARBA00022574"/>
    </source>
</evidence>